<keyword evidence="6" id="KW-1185">Reference proteome</keyword>
<dbReference type="GO" id="GO:0046872">
    <property type="term" value="F:metal ion binding"/>
    <property type="evidence" value="ECO:0007669"/>
    <property type="project" value="UniProtKB-KW"/>
</dbReference>
<reference evidence="5" key="1">
    <citation type="submission" date="2020-06" db="EMBL/GenBank/DDBJ databases">
        <authorList>
            <consortium name="Plant Systems Biology data submission"/>
        </authorList>
    </citation>
    <scope>NUCLEOTIDE SEQUENCE</scope>
    <source>
        <strain evidence="5">D6</strain>
    </source>
</reference>
<proteinExistence type="predicted"/>
<gene>
    <name evidence="5" type="ORF">SEMRO_959_G224780.1</name>
</gene>
<dbReference type="AlphaFoldDB" id="A0A9N8EDD2"/>
<dbReference type="PANTHER" id="PTHR47150">
    <property type="entry name" value="OS12G0169200 PROTEIN"/>
    <property type="match status" value="1"/>
</dbReference>
<dbReference type="Pfam" id="PF13359">
    <property type="entry name" value="DDE_Tnp_4"/>
    <property type="match status" value="1"/>
</dbReference>
<evidence type="ECO:0000256" key="3">
    <source>
        <dbReference type="SAM" id="MobiDB-lite"/>
    </source>
</evidence>
<comment type="cofactor">
    <cofactor evidence="1">
        <name>a divalent metal cation</name>
        <dbReference type="ChEBI" id="CHEBI:60240"/>
    </cofactor>
</comment>
<name>A0A9N8EDD2_9STRA</name>
<dbReference type="Proteomes" id="UP001153069">
    <property type="component" value="Unassembled WGS sequence"/>
</dbReference>
<evidence type="ECO:0000259" key="4">
    <source>
        <dbReference type="Pfam" id="PF13359"/>
    </source>
</evidence>
<feature type="region of interest" description="Disordered" evidence="3">
    <location>
        <begin position="59"/>
        <end position="84"/>
    </location>
</feature>
<feature type="domain" description="DDE Tnp4" evidence="4">
    <location>
        <begin position="250"/>
        <end position="426"/>
    </location>
</feature>
<protein>
    <submittedName>
        <fullName evidence="5">Plant transposon protein</fullName>
    </submittedName>
</protein>
<keyword evidence="2" id="KW-0479">Metal-binding</keyword>
<organism evidence="5 6">
    <name type="scientific">Seminavis robusta</name>
    <dbReference type="NCBI Taxonomy" id="568900"/>
    <lineage>
        <taxon>Eukaryota</taxon>
        <taxon>Sar</taxon>
        <taxon>Stramenopiles</taxon>
        <taxon>Ochrophyta</taxon>
        <taxon>Bacillariophyta</taxon>
        <taxon>Bacillariophyceae</taxon>
        <taxon>Bacillariophycidae</taxon>
        <taxon>Naviculales</taxon>
        <taxon>Naviculaceae</taxon>
        <taxon>Seminavis</taxon>
    </lineage>
</organism>
<evidence type="ECO:0000313" key="6">
    <source>
        <dbReference type="Proteomes" id="UP001153069"/>
    </source>
</evidence>
<feature type="region of interest" description="Disordered" evidence="3">
    <location>
        <begin position="487"/>
        <end position="516"/>
    </location>
</feature>
<feature type="compositionally biased region" description="Acidic residues" evidence="3">
    <location>
        <begin position="495"/>
        <end position="507"/>
    </location>
</feature>
<accession>A0A9N8EDD2</accession>
<dbReference type="OrthoDB" id="42907at2759"/>
<evidence type="ECO:0000256" key="1">
    <source>
        <dbReference type="ARBA" id="ARBA00001968"/>
    </source>
</evidence>
<dbReference type="EMBL" id="CAICTM010000957">
    <property type="protein sequence ID" value="CAB9518733.1"/>
    <property type="molecule type" value="Genomic_DNA"/>
</dbReference>
<evidence type="ECO:0000313" key="5">
    <source>
        <dbReference type="EMBL" id="CAB9518733.1"/>
    </source>
</evidence>
<evidence type="ECO:0000256" key="2">
    <source>
        <dbReference type="ARBA" id="ARBA00022723"/>
    </source>
</evidence>
<sequence length="567" mass="66195">MEGMDLEQDNDDLYLPRHLGECLKEDGSLDVDKYRRYMDHQDEVDELEEAKLLAMYDSDTGSGSGMDVEEDTAQTSKARKPRSPRRYQSIKPFYFNEKGEKVFLKPKQTHWYLCYVVSPILDCAKFQKKFRRRFRLPYKEFLATLEMMKEASHFVRWRSKDAVGQESSPLELMALGALRYLGRGLTFDDLEEYTAINEETHRQFFHIFIDWGSTNLFETFVKMPVTRQEYAKHRKEYSAGGLNGAGFSTDATNVVMWRCSHNLKQANMGWKQSHPARTYNMSCNHRRMILYTTKGHPSRWNDKTLAHFDEFLGQIHDGKILQDVSFYLYSWAGQVGNSEIEATKYNGAWGLVDNGYHKWACTQAPAKNNLLRSEERLSEWIESFRKDAECCFGILKGRWRVLKTGIRLEGSEAADKVWLTCCALHNFLLIADGNDEWDGAVGQNEVEEMRRMAPFALQRLSDNELREFGSREHERSACQEEQRQAAIRRQRGQLQEEENEEPDFVPGDDDHLTGSSQKLHPIYGGVLVNSLCYDDFRFRLVEHFDIQFRQNRIKWPERRSNDSNNNN</sequence>
<dbReference type="PANTHER" id="PTHR47150:SF5">
    <property type="entry name" value="OS07G0546750 PROTEIN"/>
    <property type="match status" value="1"/>
</dbReference>
<comment type="caution">
    <text evidence="5">The sequence shown here is derived from an EMBL/GenBank/DDBJ whole genome shotgun (WGS) entry which is preliminary data.</text>
</comment>
<dbReference type="InterPro" id="IPR027806">
    <property type="entry name" value="HARBI1_dom"/>
</dbReference>